<organism evidence="1 2">
    <name type="scientific">Burkholderia aenigmatica</name>
    <dbReference type="NCBI Taxonomy" id="2015348"/>
    <lineage>
        <taxon>Bacteria</taxon>
        <taxon>Pseudomonadati</taxon>
        <taxon>Pseudomonadota</taxon>
        <taxon>Betaproteobacteria</taxon>
        <taxon>Burkholderiales</taxon>
        <taxon>Burkholderiaceae</taxon>
        <taxon>Burkholderia</taxon>
        <taxon>Burkholderia cepacia complex</taxon>
    </lineage>
</organism>
<protein>
    <submittedName>
        <fullName evidence="1">Transposase</fullName>
    </submittedName>
</protein>
<name>A0ABY6Y6X4_9BURK</name>
<accession>A0ABY6Y6X4</accession>
<dbReference type="EMBL" id="CABVQG010000071">
    <property type="protein sequence ID" value="VWD46874.1"/>
    <property type="molecule type" value="Genomic_DNA"/>
</dbReference>
<proteinExistence type="predicted"/>
<sequence>MRGADSYNESLFSTVRLEEFVPQAHPHPLRRVMVRGLEKVNPLLTLTMAAYNLTRLRSLAALRPQSA</sequence>
<reference evidence="1 2" key="1">
    <citation type="submission" date="2019-09" db="EMBL/GenBank/DDBJ databases">
        <authorList>
            <person name="Depoorter E."/>
        </authorList>
    </citation>
    <scope>NUCLEOTIDE SEQUENCE [LARGE SCALE GENOMIC DNA]</scope>
    <source>
        <strain evidence="1 2">R-17378</strain>
    </source>
</reference>
<comment type="caution">
    <text evidence="1">The sequence shown here is derived from an EMBL/GenBank/DDBJ whole genome shotgun (WGS) entry which is preliminary data.</text>
</comment>
<evidence type="ECO:0000313" key="1">
    <source>
        <dbReference type="EMBL" id="VWD46874.1"/>
    </source>
</evidence>
<gene>
    <name evidence="1" type="ORF">BLA17378_08439</name>
</gene>
<dbReference type="Proteomes" id="UP000494120">
    <property type="component" value="Unassembled WGS sequence"/>
</dbReference>
<evidence type="ECO:0000313" key="2">
    <source>
        <dbReference type="Proteomes" id="UP000494120"/>
    </source>
</evidence>
<keyword evidence="2" id="KW-1185">Reference proteome</keyword>